<gene>
    <name evidence="5" type="ORF">GCM10010915_21960</name>
</gene>
<evidence type="ECO:0000256" key="3">
    <source>
        <dbReference type="SAM" id="MobiDB-lite"/>
    </source>
</evidence>
<sequence>MSAGSEPARHAHRGTGADRAAREHAAVLTVSDRSAAGAREDLAGPAAVGALREAGFACADAVIVPDGADAVARGIRDALGSGARLVVTTGGTGIAPRDETPEGTRGVIDREVPGIAEELRRIGSAAAPGGVLSRGIAGVAGDALVVNLPGSPKAVAEGMPVILRVAAHALAQLAGGDHD</sequence>
<reference evidence="5" key="1">
    <citation type="journal article" date="2014" name="Int. J. Syst. Evol. Microbiol.">
        <title>Complete genome sequence of Corynebacterium casei LMG S-19264T (=DSM 44701T), isolated from a smear-ripened cheese.</title>
        <authorList>
            <consortium name="US DOE Joint Genome Institute (JGI-PGF)"/>
            <person name="Walter F."/>
            <person name="Albersmeier A."/>
            <person name="Kalinowski J."/>
            <person name="Ruckert C."/>
        </authorList>
    </citation>
    <scope>NUCLEOTIDE SEQUENCE</scope>
    <source>
        <strain evidence="5">CGMCC 1.15152</strain>
    </source>
</reference>
<evidence type="ECO:0000256" key="1">
    <source>
        <dbReference type="ARBA" id="ARBA00005046"/>
    </source>
</evidence>
<dbReference type="InterPro" id="IPR008284">
    <property type="entry name" value="MoCF_biosynth_CS"/>
</dbReference>
<feature type="compositionally biased region" description="Basic and acidic residues" evidence="3">
    <location>
        <begin position="15"/>
        <end position="25"/>
    </location>
</feature>
<evidence type="ECO:0000313" key="5">
    <source>
        <dbReference type="EMBL" id="GGD40752.1"/>
    </source>
</evidence>
<organism evidence="5 6">
    <name type="scientific">Microbacterium faecale</name>
    <dbReference type="NCBI Taxonomy" id="1804630"/>
    <lineage>
        <taxon>Bacteria</taxon>
        <taxon>Bacillati</taxon>
        <taxon>Actinomycetota</taxon>
        <taxon>Actinomycetes</taxon>
        <taxon>Micrococcales</taxon>
        <taxon>Microbacteriaceae</taxon>
        <taxon>Microbacterium</taxon>
    </lineage>
</organism>
<reference evidence="5" key="2">
    <citation type="submission" date="2020-09" db="EMBL/GenBank/DDBJ databases">
        <authorList>
            <person name="Sun Q."/>
            <person name="Zhou Y."/>
        </authorList>
    </citation>
    <scope>NUCLEOTIDE SEQUENCE</scope>
    <source>
        <strain evidence="5">CGMCC 1.15152</strain>
    </source>
</reference>
<comment type="pathway">
    <text evidence="1">Cofactor biosynthesis; molybdopterin biosynthesis.</text>
</comment>
<dbReference type="PROSITE" id="PS01078">
    <property type="entry name" value="MOCF_BIOSYNTHESIS_1"/>
    <property type="match status" value="1"/>
</dbReference>
<evidence type="ECO:0000259" key="4">
    <source>
        <dbReference type="SMART" id="SM00852"/>
    </source>
</evidence>
<dbReference type="CDD" id="cd00886">
    <property type="entry name" value="MogA_MoaB"/>
    <property type="match status" value="1"/>
</dbReference>
<dbReference type="SUPFAM" id="SSF53218">
    <property type="entry name" value="Molybdenum cofactor biosynthesis proteins"/>
    <property type="match status" value="1"/>
</dbReference>
<dbReference type="GO" id="GO:0006777">
    <property type="term" value="P:Mo-molybdopterin cofactor biosynthetic process"/>
    <property type="evidence" value="ECO:0007669"/>
    <property type="project" value="UniProtKB-KW"/>
</dbReference>
<feature type="region of interest" description="Disordered" evidence="3">
    <location>
        <begin position="1"/>
        <end position="26"/>
    </location>
</feature>
<dbReference type="InterPro" id="IPR051920">
    <property type="entry name" value="MPT_Adenylyltrnsfr/MoaC-Rel"/>
</dbReference>
<dbReference type="RefSeq" id="WP_188712267.1">
    <property type="nucleotide sequence ID" value="NZ_BMHO01000001.1"/>
</dbReference>
<comment type="caution">
    <text evidence="5">The sequence shown here is derived from an EMBL/GenBank/DDBJ whole genome shotgun (WGS) entry which is preliminary data.</text>
</comment>
<dbReference type="Pfam" id="PF00994">
    <property type="entry name" value="MoCF_biosynth"/>
    <property type="match status" value="1"/>
</dbReference>
<dbReference type="InterPro" id="IPR001453">
    <property type="entry name" value="MoaB/Mog_dom"/>
</dbReference>
<protein>
    <submittedName>
        <fullName evidence="5">Molybdenum cofactor biosynthesis protein</fullName>
    </submittedName>
</protein>
<evidence type="ECO:0000313" key="6">
    <source>
        <dbReference type="Proteomes" id="UP000633205"/>
    </source>
</evidence>
<dbReference type="Gene3D" id="3.40.980.10">
    <property type="entry name" value="MoaB/Mog-like domain"/>
    <property type="match status" value="1"/>
</dbReference>
<dbReference type="NCBIfam" id="TIGR00177">
    <property type="entry name" value="molyb_syn"/>
    <property type="match status" value="1"/>
</dbReference>
<dbReference type="PANTHER" id="PTHR43764:SF1">
    <property type="entry name" value="MOLYBDOPTERIN MOLYBDOTRANSFERASE"/>
    <property type="match status" value="1"/>
</dbReference>
<dbReference type="Proteomes" id="UP000633205">
    <property type="component" value="Unassembled WGS sequence"/>
</dbReference>
<evidence type="ECO:0000256" key="2">
    <source>
        <dbReference type="ARBA" id="ARBA00023150"/>
    </source>
</evidence>
<dbReference type="AlphaFoldDB" id="A0A917DHF0"/>
<proteinExistence type="predicted"/>
<dbReference type="PANTHER" id="PTHR43764">
    <property type="entry name" value="MOLYBDENUM COFACTOR BIOSYNTHESIS"/>
    <property type="match status" value="1"/>
</dbReference>
<feature type="domain" description="MoaB/Mog" evidence="4">
    <location>
        <begin position="26"/>
        <end position="169"/>
    </location>
</feature>
<keyword evidence="2" id="KW-0501">Molybdenum cofactor biosynthesis</keyword>
<keyword evidence="6" id="KW-1185">Reference proteome</keyword>
<dbReference type="EMBL" id="BMHO01000001">
    <property type="protein sequence ID" value="GGD40752.1"/>
    <property type="molecule type" value="Genomic_DNA"/>
</dbReference>
<name>A0A917DHF0_9MICO</name>
<accession>A0A917DHF0</accession>
<dbReference type="SMART" id="SM00852">
    <property type="entry name" value="MoCF_biosynth"/>
    <property type="match status" value="1"/>
</dbReference>
<dbReference type="InterPro" id="IPR036425">
    <property type="entry name" value="MoaB/Mog-like_dom_sf"/>
</dbReference>